<keyword evidence="3" id="KW-0234">DNA repair</keyword>
<name>A0ABQ6UJJ6_9ACTN</name>
<dbReference type="EMBL" id="WAAR01000036">
    <property type="protein sequence ID" value="KAB1116741.1"/>
    <property type="molecule type" value="Genomic_DNA"/>
</dbReference>
<accession>A0ABQ6UJJ6</accession>
<sequence>MPTKSWERWSGDAPRVERGGITLIWNPGIPLRKDAEVFRVSASDAESAGHHHPCPLCLALKVRPETVPETGNWSPRKSPFALGKLADAIKRVGRLTNRGNNLWPAVETQKGSFDGLHDGVREFFRHALERYFEYHEAREEELGALRFLDGWVETLKGPDASLAAWALLYETRDGRREIRRLRLSTAHASVTSWAYIAAHVAGEYASQVPVQRIWVTEVGLVDGIEQHLLTGVTRDDAQRLYEEHARADVFAALRGEVKLAGRSCGECKFTGACDSLARVDGLLQAREPGPWTRSVSASDLEAYERCPAQWYMEREVHLPRVEEGNQALLRGLAVHRWIAHAHARGVPCSIADLPNPADLGRLATVAGGIIDPADYELAYPFLRSHLETCPLRAGQVGSLTAEKTIYAYDGVADAVIATKADSYWLAGDTLVMREIKTVQVQPEVDDDQIFSTFLAVAWDLVALEAGLSRHHGADHGEVQLEVLSPDSAVVHTYTTRDAALMRMARGRVRRLARQWISDQQWNPLPGPGCSRCSVRRWCGVRDEYESSVGSRVTLGAASGSSPAIP</sequence>
<keyword evidence="2" id="KW-0347">Helicase</keyword>
<feature type="domain" description="PD-(D/E)XK endonuclease-like" evidence="4">
    <location>
        <begin position="295"/>
        <end position="538"/>
    </location>
</feature>
<keyword evidence="2" id="KW-0378">Hydrolase</keyword>
<keyword evidence="1" id="KW-0227">DNA damage</keyword>
<evidence type="ECO:0000256" key="2">
    <source>
        <dbReference type="ARBA" id="ARBA00022806"/>
    </source>
</evidence>
<gene>
    <name evidence="5" type="ORF">F6X54_10705</name>
</gene>
<dbReference type="InterPro" id="IPR038726">
    <property type="entry name" value="PDDEXK_AddAB-type"/>
</dbReference>
<evidence type="ECO:0000256" key="3">
    <source>
        <dbReference type="ARBA" id="ARBA00023204"/>
    </source>
</evidence>
<dbReference type="Pfam" id="PF12705">
    <property type="entry name" value="PDDEXK_1"/>
    <property type="match status" value="1"/>
</dbReference>
<keyword evidence="6" id="KW-1185">Reference proteome</keyword>
<keyword evidence="2" id="KW-0067">ATP-binding</keyword>
<evidence type="ECO:0000256" key="1">
    <source>
        <dbReference type="ARBA" id="ARBA00022763"/>
    </source>
</evidence>
<organism evidence="5 6">
    <name type="scientific">Micromonospora aurantiaca</name>
    <name type="common">nom. illeg.</name>
    <dbReference type="NCBI Taxonomy" id="47850"/>
    <lineage>
        <taxon>Bacteria</taxon>
        <taxon>Bacillati</taxon>
        <taxon>Actinomycetota</taxon>
        <taxon>Actinomycetes</taxon>
        <taxon>Micromonosporales</taxon>
        <taxon>Micromonosporaceae</taxon>
        <taxon>Micromonospora</taxon>
    </lineage>
</organism>
<comment type="caution">
    <text evidence="5">The sequence shown here is derived from an EMBL/GenBank/DDBJ whole genome shotgun (WGS) entry which is preliminary data.</text>
</comment>
<evidence type="ECO:0000313" key="5">
    <source>
        <dbReference type="EMBL" id="KAB1116741.1"/>
    </source>
</evidence>
<evidence type="ECO:0000259" key="4">
    <source>
        <dbReference type="Pfam" id="PF12705"/>
    </source>
</evidence>
<keyword evidence="2" id="KW-0547">Nucleotide-binding</keyword>
<reference evidence="5 6" key="1">
    <citation type="submission" date="2019-09" db="EMBL/GenBank/DDBJ databases">
        <title>High taxonomic diversity of Micromonospora strains isolated from Medicago sativa nodules in different geographical locations.</title>
        <authorList>
            <person name="Martinez-Hidalgo P."/>
            <person name="Flores-Felix J.D."/>
            <person name="Velazquez E."/>
            <person name="Brau L."/>
            <person name="Trujillo M.E."/>
            <person name="Martinez-Molina E."/>
        </authorList>
    </citation>
    <scope>NUCLEOTIDE SEQUENCE [LARGE SCALE GENOMIC DNA]</scope>
    <source>
        <strain evidence="5 6">ALFB5</strain>
    </source>
</reference>
<evidence type="ECO:0000313" key="6">
    <source>
        <dbReference type="Proteomes" id="UP000471364"/>
    </source>
</evidence>
<protein>
    <submittedName>
        <fullName evidence="5">PD-(D/E)XK nuclease family protein</fullName>
    </submittedName>
</protein>
<dbReference type="Proteomes" id="UP000471364">
    <property type="component" value="Unassembled WGS sequence"/>
</dbReference>
<proteinExistence type="predicted"/>